<dbReference type="Proteomes" id="UP001430356">
    <property type="component" value="Unassembled WGS sequence"/>
</dbReference>
<dbReference type="SUPFAM" id="SSF159245">
    <property type="entry name" value="AttH-like"/>
    <property type="match status" value="1"/>
</dbReference>
<dbReference type="InterPro" id="IPR023374">
    <property type="entry name" value="AttH-like_dom_sf"/>
</dbReference>
<protein>
    <submittedName>
        <fullName evidence="2">Hydroxyneurosporene synthase (CrtC)</fullName>
    </submittedName>
</protein>
<evidence type="ECO:0000313" key="2">
    <source>
        <dbReference type="EMBL" id="KAK7201297.1"/>
    </source>
</evidence>
<dbReference type="Pfam" id="PF17186">
    <property type="entry name" value="Lipocalin_9"/>
    <property type="match status" value="1"/>
</dbReference>
<gene>
    <name evidence="2" type="ORF">NESM_000191600</name>
</gene>
<evidence type="ECO:0000256" key="1">
    <source>
        <dbReference type="SAM" id="MobiDB-lite"/>
    </source>
</evidence>
<keyword evidence="3" id="KW-1185">Reference proteome</keyword>
<proteinExistence type="predicted"/>
<evidence type="ECO:0000313" key="3">
    <source>
        <dbReference type="Proteomes" id="UP001430356"/>
    </source>
</evidence>
<dbReference type="Gene3D" id="2.40.370.10">
    <property type="entry name" value="AttH-like domain"/>
    <property type="match status" value="2"/>
</dbReference>
<comment type="caution">
    <text evidence="2">The sequence shown here is derived from an EMBL/GenBank/DDBJ whole genome shotgun (WGS) entry which is preliminary data.</text>
</comment>
<accession>A0AAW0F8L3</accession>
<reference evidence="2 3" key="1">
    <citation type="journal article" date="2021" name="MBio">
        <title>A New Model Trypanosomatid, Novymonas esmeraldas: Genomic Perception of Its 'Candidatus Pandoraea novymonadis' Endosymbiont.</title>
        <authorList>
            <person name="Zakharova A."/>
            <person name="Saura A."/>
            <person name="Butenko A."/>
            <person name="Podesvova L."/>
            <person name="Warmusova S."/>
            <person name="Kostygov A.Y."/>
            <person name="Nenarokova A."/>
            <person name="Lukes J."/>
            <person name="Opperdoes F.R."/>
            <person name="Yurchenko V."/>
        </authorList>
    </citation>
    <scope>NUCLEOTIDE SEQUENCE [LARGE SCALE GENOMIC DNA]</scope>
    <source>
        <strain evidence="2 3">E262AT.01</strain>
    </source>
</reference>
<organism evidence="2 3">
    <name type="scientific">Novymonas esmeraldas</name>
    <dbReference type="NCBI Taxonomy" id="1808958"/>
    <lineage>
        <taxon>Eukaryota</taxon>
        <taxon>Discoba</taxon>
        <taxon>Euglenozoa</taxon>
        <taxon>Kinetoplastea</taxon>
        <taxon>Metakinetoplastina</taxon>
        <taxon>Trypanosomatida</taxon>
        <taxon>Trypanosomatidae</taxon>
        <taxon>Novymonas</taxon>
    </lineage>
</organism>
<sequence>MQFPLVGETVDEPPAQRQRVEDASGEEAALRQRLRDSWPQLSFSGGTDTGASVSASALRSMLFDHDRAHGDCLSERWTVRSRFGAHNRFGLVVTFHCVAVVSDVDPPKEDALLTHACVVNWSITDHEKKAYYRFCAADERAPSLFMTMIAKKTMRDQPAMLEAVLEQLNSDRLVLPDQLLDESASTRLTELDVQFGKNTLKSTVSAVSREHQLRVPTYTLHLEGVSSDHEEGDLSQEVRAVLDLTFMPRSIPPTLGGSRGVAGSGNWEEDEFTYCLHHTRLLGGSVRVTRASDDLELARDLEVKRGSVWMEHSFGGVVPRTVAEASFMRALRRRRIAEETESMVHDQCLLRLYDTDSYSLGVARVMAGGTRSVTRCTATVQSAVSKEAVQHSAGVSMTDEMEDSFLSAETGTVYPTRWRVECPTHDGGRVELRLAATLSNQEMTTCLAQPSVWEGTVTVSGTLIKKDGSTAEVCGDGFVTSRGRGKLQGEKAVFGMLHGIGSMAMQRAEVAAMASWEAIADGPGLAALAGVKVALRTQQFDLTPSQQVVLAALLGTYGYIFHHPQEVAQVRKALQWCYHRWVTFYGAGPISYRTLTLRAFMMQELRDVVRTKCSAWAPKNVQALDVAVPTSHLAGSAVADSGAFTLPARSLLLQPPSTLEIAQIKALMDGTWIMERDATEGSMNAVLMEQGVSVAWRSVSDKAVPTWHVHVNRGKDRLVVDEVTMLERRQFPIALDGTEWALDSVTRGSIKARSCILASGRELYMEMEVGDGIERVWYQFQNGGKTMVQNIFYFPTPTTAKPVAYCTRYFHIQLPLGSPTSTKK</sequence>
<dbReference type="AlphaFoldDB" id="A0AAW0F8L3"/>
<dbReference type="EMBL" id="JAECZO010000013">
    <property type="protein sequence ID" value="KAK7201297.1"/>
    <property type="molecule type" value="Genomic_DNA"/>
</dbReference>
<feature type="region of interest" description="Disordered" evidence="1">
    <location>
        <begin position="1"/>
        <end position="23"/>
    </location>
</feature>
<name>A0AAW0F8L3_9TRYP</name>